<dbReference type="Proteomes" id="UP000678499">
    <property type="component" value="Unassembled WGS sequence"/>
</dbReference>
<evidence type="ECO:0000256" key="1">
    <source>
        <dbReference type="SAM" id="MobiDB-lite"/>
    </source>
</evidence>
<feature type="region of interest" description="Disordered" evidence="1">
    <location>
        <begin position="1"/>
        <end position="30"/>
    </location>
</feature>
<organism evidence="2">
    <name type="scientific">Notodromas monacha</name>
    <dbReference type="NCBI Taxonomy" id="399045"/>
    <lineage>
        <taxon>Eukaryota</taxon>
        <taxon>Metazoa</taxon>
        <taxon>Ecdysozoa</taxon>
        <taxon>Arthropoda</taxon>
        <taxon>Crustacea</taxon>
        <taxon>Oligostraca</taxon>
        <taxon>Ostracoda</taxon>
        <taxon>Podocopa</taxon>
        <taxon>Podocopida</taxon>
        <taxon>Cypridocopina</taxon>
        <taxon>Cypridoidea</taxon>
        <taxon>Cyprididae</taxon>
        <taxon>Notodromas</taxon>
    </lineage>
</organism>
<dbReference type="AlphaFoldDB" id="A0A7R9BLK7"/>
<evidence type="ECO:0000313" key="2">
    <source>
        <dbReference type="EMBL" id="CAD7277576.1"/>
    </source>
</evidence>
<dbReference type="EMBL" id="OA882985">
    <property type="protein sequence ID" value="CAD7277576.1"/>
    <property type="molecule type" value="Genomic_DNA"/>
</dbReference>
<proteinExistence type="predicted"/>
<keyword evidence="3" id="KW-1185">Reference proteome</keyword>
<reference evidence="2" key="1">
    <citation type="submission" date="2020-11" db="EMBL/GenBank/DDBJ databases">
        <authorList>
            <person name="Tran Van P."/>
        </authorList>
    </citation>
    <scope>NUCLEOTIDE SEQUENCE</scope>
</reference>
<gene>
    <name evidence="2" type="ORF">NMOB1V02_LOCUS5306</name>
</gene>
<dbReference type="EMBL" id="CAJPEX010000948">
    <property type="protein sequence ID" value="CAG0917728.1"/>
    <property type="molecule type" value="Genomic_DNA"/>
</dbReference>
<evidence type="ECO:0000313" key="3">
    <source>
        <dbReference type="Proteomes" id="UP000678499"/>
    </source>
</evidence>
<protein>
    <submittedName>
        <fullName evidence="2">Uncharacterized protein</fullName>
    </submittedName>
</protein>
<sequence>MSSSNTAAENILIGNKMRKEEPNDSAGHEQLDNSLPAIINFIKAKLETPCSKTQSFTSAMPISTLTPITAPYPYILAAKGVNRVSKAAQNIGSCASMTHLPKLLPMCATKRAQKGTECKLWRTFCFFPEEEPNDSAGHEQLDNSLPAIINFIKAKLETPCSKTQSFTSAMPISTLTPITAPYPYILAAKGVNRVSKAAQNNGYPSTLLAPINSAQEEHVEATLKKLLNPRISIPIFFLLAFVKFSRKNHEESSELEKCLSVFDGNAGNLNKDDEWQPSQCELKAFSYPNRYVERYSCLEKRKENQLSNKFFFFGDSTVNQKAVALAKFFNLTLVNAEKCLDDDGNNMTMHWENKTLSASIQYQLNPFLNPYVQIPKGADTVLFGGATWYARLPTHHSFDKMKERYFDLKHLPIAKKLEIHKGRLDRLLHELTTFWKIKTIIWIQPGPITGDFLRQNKHVDAYIKQSLEVLSKYQEKVIIWSSWRTFYNHLLATKGLRNIIPDGIHVQEKYQLPGMQTLLNFLCNPDKCLSVFQSNGSLNNNLSWELSQCKLKIYPILDQESCLKQRQTQKLNNTFFFFGDSTVRAKAIALAKFFNLTLISAEKCLDFGSNMAMHWENKALSSTIHYLLNPYFNPYVQIPQGTETVLFGGAVWFARPPNSFSRMKERYFDLKHLQVPNRLEIQKQRLDRLLHQLTNYWKIRTIIWILPEPTTGKLANVNKNVDAYIKQSMEVLSKYKDKVIIWSSWRMFYDQLETKGLGNIMPDEIHVQEKYQLPGMQTLLNFLCNPA</sequence>
<name>A0A7R9BLK7_9CRUS</name>
<feature type="compositionally biased region" description="Basic and acidic residues" evidence="1">
    <location>
        <begin position="17"/>
        <end position="30"/>
    </location>
</feature>
<accession>A0A7R9BLK7</accession>